<gene>
    <name evidence="2" type="ORF">GCM10017044_25730</name>
</gene>
<accession>A0A919AX33</accession>
<dbReference type="SUPFAM" id="SSF103088">
    <property type="entry name" value="OmpA-like"/>
    <property type="match status" value="1"/>
</dbReference>
<name>A0A919AX33_9PROT</name>
<evidence type="ECO:0000256" key="1">
    <source>
        <dbReference type="SAM" id="Phobius"/>
    </source>
</evidence>
<dbReference type="Proteomes" id="UP000630923">
    <property type="component" value="Unassembled WGS sequence"/>
</dbReference>
<dbReference type="EMBL" id="BNCI01000002">
    <property type="protein sequence ID" value="GHF29331.1"/>
    <property type="molecule type" value="Genomic_DNA"/>
</dbReference>
<comment type="caution">
    <text evidence="2">The sequence shown here is derived from an EMBL/GenBank/DDBJ whole genome shotgun (WGS) entry which is preliminary data.</text>
</comment>
<reference evidence="2" key="1">
    <citation type="journal article" date="2014" name="Int. J. Syst. Evol. Microbiol.">
        <title>Complete genome sequence of Corynebacterium casei LMG S-19264T (=DSM 44701T), isolated from a smear-ripened cheese.</title>
        <authorList>
            <consortium name="US DOE Joint Genome Institute (JGI-PGF)"/>
            <person name="Walter F."/>
            <person name="Albersmeier A."/>
            <person name="Kalinowski J."/>
            <person name="Ruckert C."/>
        </authorList>
    </citation>
    <scope>NUCLEOTIDE SEQUENCE</scope>
    <source>
        <strain evidence="2">KCTC 42590</strain>
    </source>
</reference>
<dbReference type="InterPro" id="IPR036737">
    <property type="entry name" value="OmpA-like_sf"/>
</dbReference>
<protein>
    <recommendedName>
        <fullName evidence="4">OmpA-like domain-containing protein</fullName>
    </recommendedName>
</protein>
<organism evidence="2 3">
    <name type="scientific">Kordiimonas sediminis</name>
    <dbReference type="NCBI Taxonomy" id="1735581"/>
    <lineage>
        <taxon>Bacteria</taxon>
        <taxon>Pseudomonadati</taxon>
        <taxon>Pseudomonadota</taxon>
        <taxon>Alphaproteobacteria</taxon>
        <taxon>Kordiimonadales</taxon>
        <taxon>Kordiimonadaceae</taxon>
        <taxon>Kordiimonas</taxon>
    </lineage>
</organism>
<keyword evidence="1" id="KW-1133">Transmembrane helix</keyword>
<sequence>MIHEENQTRKLFGADSSLGLFVSLYLLLLAFFVILNAMSNQATSRAEAVMDSVSATFRNPAVPMAENFDFLAEEELPGPTDTVLTDINGLFMTEFSIPGRYTSEGGDVMEFTIPESFFYVRGSLTVRTDKHPFLDSLIETIKRIDKGTQQEMVFMFASGTGRISSGLDAGQELSIRRAGALARMLADKGLPLGAFSTGFAPVETGTLTILVRSVPTSSGGR</sequence>
<evidence type="ECO:0000313" key="2">
    <source>
        <dbReference type="EMBL" id="GHF29331.1"/>
    </source>
</evidence>
<reference evidence="2" key="2">
    <citation type="submission" date="2020-09" db="EMBL/GenBank/DDBJ databases">
        <authorList>
            <person name="Sun Q."/>
            <person name="Kim S."/>
        </authorList>
    </citation>
    <scope>NUCLEOTIDE SEQUENCE</scope>
    <source>
        <strain evidence="2">KCTC 42590</strain>
    </source>
</reference>
<proteinExistence type="predicted"/>
<keyword evidence="3" id="KW-1185">Reference proteome</keyword>
<dbReference type="RefSeq" id="WP_191253566.1">
    <property type="nucleotide sequence ID" value="NZ_BNCI01000002.1"/>
</dbReference>
<evidence type="ECO:0000313" key="3">
    <source>
        <dbReference type="Proteomes" id="UP000630923"/>
    </source>
</evidence>
<evidence type="ECO:0008006" key="4">
    <source>
        <dbReference type="Google" id="ProtNLM"/>
    </source>
</evidence>
<keyword evidence="1" id="KW-0812">Transmembrane</keyword>
<dbReference type="AlphaFoldDB" id="A0A919AX33"/>
<feature type="transmembrane region" description="Helical" evidence="1">
    <location>
        <begin position="12"/>
        <end position="35"/>
    </location>
</feature>
<keyword evidence="1" id="KW-0472">Membrane</keyword>